<reference evidence="2" key="1">
    <citation type="submission" date="2021-03" db="EMBL/GenBank/DDBJ databases">
        <authorList>
            <person name="Bekaert M."/>
        </authorList>
    </citation>
    <scope>NUCLEOTIDE SEQUENCE</scope>
</reference>
<keyword evidence="3" id="KW-1185">Reference proteome</keyword>
<evidence type="ECO:0000313" key="3">
    <source>
        <dbReference type="Proteomes" id="UP000683360"/>
    </source>
</evidence>
<keyword evidence="1" id="KW-0175">Coiled coil</keyword>
<organism evidence="2 3">
    <name type="scientific">Mytilus edulis</name>
    <name type="common">Blue mussel</name>
    <dbReference type="NCBI Taxonomy" id="6550"/>
    <lineage>
        <taxon>Eukaryota</taxon>
        <taxon>Metazoa</taxon>
        <taxon>Spiralia</taxon>
        <taxon>Lophotrochozoa</taxon>
        <taxon>Mollusca</taxon>
        <taxon>Bivalvia</taxon>
        <taxon>Autobranchia</taxon>
        <taxon>Pteriomorphia</taxon>
        <taxon>Mytilida</taxon>
        <taxon>Mytiloidea</taxon>
        <taxon>Mytilidae</taxon>
        <taxon>Mytilinae</taxon>
        <taxon>Mytilus</taxon>
    </lineage>
</organism>
<dbReference type="Gene3D" id="2.60.220.30">
    <property type="match status" value="1"/>
</dbReference>
<dbReference type="CDD" id="cd01670">
    <property type="entry name" value="Death"/>
    <property type="match status" value="1"/>
</dbReference>
<proteinExistence type="predicted"/>
<evidence type="ECO:0000313" key="2">
    <source>
        <dbReference type="EMBL" id="CAG2188892.1"/>
    </source>
</evidence>
<comment type="caution">
    <text evidence="2">The sequence shown here is derived from an EMBL/GenBank/DDBJ whole genome shotgun (WGS) entry which is preliminary data.</text>
</comment>
<name>A0A8S3PZK9_MYTED</name>
<dbReference type="AlphaFoldDB" id="A0A8S3PZK9"/>
<accession>A0A8S3PZK9</accession>
<dbReference type="Proteomes" id="UP000683360">
    <property type="component" value="Unassembled WGS sequence"/>
</dbReference>
<evidence type="ECO:0000256" key="1">
    <source>
        <dbReference type="SAM" id="Coils"/>
    </source>
</evidence>
<dbReference type="EMBL" id="CAJPWZ010000277">
    <property type="protein sequence ID" value="CAG2188892.1"/>
    <property type="molecule type" value="Genomic_DNA"/>
</dbReference>
<dbReference type="OrthoDB" id="10442064at2759"/>
<gene>
    <name evidence="2" type="ORF">MEDL_4301</name>
</gene>
<protein>
    <submittedName>
        <fullName evidence="2">Uncharacterized protein</fullName>
    </submittedName>
</protein>
<sequence>MDNLSTTDKDCNEAEKLSGTADSAMLMKSKIKTTRKSVGFLESVIQHDKDYTDYLENIEGKRDDAVKELEELKQTLEAEQKKINEISEKMEMLVGDKARLLKEKRIKDQAIQLIQSLEFEIEQKSLIVKMLQYEVLKRDFHQGRFDTGHGIIIEGIFPKDFKCEVVPWTSDERLNIINTNVFPDGFTLETDLYFVKNSKTGGPLDGNTIPAGNMLLTAILPKEKTYANVYYKYKGALRFDNTWTLLEPKDKDIAFKVDGVESFCVISILPEERYTISPFGSQFISPIDNGIQVDFPSNVVDKEENICFQIHPVDMTCLSERKTQVNDDEVCISAITHGLSSKHRKFKKSLEIQLPLQYGSRPFEDDFDYRVFKWDDDGSFEFVDIRPVILNNTASFSANSFSGYGCVRTTKSQSTSSLASVVQEAYGLRKWCKILFFVGKTTNNNVPIMLECVDLQRVAEVCENRKNKTIITVDVKGKFGIPKECSAKHPKLSFIPVAQDNFTRFLVELKTSGTVYDFFTEKGLLALSKLMSPSTILEVCVNMDVPIAQCETIQQKYGTGSTIGNIALLQTSLDRQPDDTKFEKLIDALNSADQRSLVDKIQHLHSTGKGLHDVCK</sequence>
<feature type="coiled-coil region" evidence="1">
    <location>
        <begin position="55"/>
        <end position="103"/>
    </location>
</feature>